<reference evidence="2" key="1">
    <citation type="submission" date="2022-11" db="UniProtKB">
        <authorList>
            <consortium name="WormBaseParasite"/>
        </authorList>
    </citation>
    <scope>IDENTIFICATION</scope>
</reference>
<dbReference type="Proteomes" id="UP000887578">
    <property type="component" value="Unplaced"/>
</dbReference>
<proteinExistence type="predicted"/>
<accession>A0A914P9M4</accession>
<organism evidence="1 2">
    <name type="scientific">Panagrolaimus davidi</name>
    <dbReference type="NCBI Taxonomy" id="227884"/>
    <lineage>
        <taxon>Eukaryota</taxon>
        <taxon>Metazoa</taxon>
        <taxon>Ecdysozoa</taxon>
        <taxon>Nematoda</taxon>
        <taxon>Chromadorea</taxon>
        <taxon>Rhabditida</taxon>
        <taxon>Tylenchina</taxon>
        <taxon>Panagrolaimomorpha</taxon>
        <taxon>Panagrolaimoidea</taxon>
        <taxon>Panagrolaimidae</taxon>
        <taxon>Panagrolaimus</taxon>
    </lineage>
</organism>
<name>A0A914P9M4_9BILA</name>
<sequence>MNKALKNVKQLFAASCFEIQNPFEFLRQQQEDWTKDPEIMQFKSSQKLINNYQPNPIQKSLAQGLLF</sequence>
<dbReference type="AlphaFoldDB" id="A0A914P9M4"/>
<protein>
    <submittedName>
        <fullName evidence="2">Uncharacterized protein</fullName>
    </submittedName>
</protein>
<evidence type="ECO:0000313" key="1">
    <source>
        <dbReference type="Proteomes" id="UP000887578"/>
    </source>
</evidence>
<evidence type="ECO:0000313" key="2">
    <source>
        <dbReference type="WBParaSite" id="PDA_v2.g11402.t1"/>
    </source>
</evidence>
<keyword evidence="1" id="KW-1185">Reference proteome</keyword>
<dbReference type="WBParaSite" id="PDA_v2.g11402.t1">
    <property type="protein sequence ID" value="PDA_v2.g11402.t1"/>
    <property type="gene ID" value="PDA_v2.g11402"/>
</dbReference>